<dbReference type="RefSeq" id="WP_066338626.1">
    <property type="nucleotide sequence ID" value="NZ_CP016503.1"/>
</dbReference>
<gene>
    <name evidence="1" type="ORF">BBW65_01240</name>
</gene>
<dbReference type="EMBL" id="CP016503">
    <property type="protein sequence ID" value="ANV97515.1"/>
    <property type="molecule type" value="Genomic_DNA"/>
</dbReference>
<proteinExistence type="predicted"/>
<reference evidence="2" key="1">
    <citation type="submission" date="2016-07" db="EMBL/GenBank/DDBJ databases">
        <authorList>
            <person name="Florea S."/>
            <person name="Webb J.S."/>
            <person name="Jaromczyk J."/>
            <person name="Schardl C.L."/>
        </authorList>
    </citation>
    <scope>NUCLEOTIDE SEQUENCE [LARGE SCALE GENOMIC DNA]</scope>
    <source>
        <strain evidence="2">MIT 01-6242</strain>
    </source>
</reference>
<accession>A0A1B1U490</accession>
<evidence type="ECO:0000313" key="2">
    <source>
        <dbReference type="Proteomes" id="UP000092884"/>
    </source>
</evidence>
<evidence type="ECO:0000313" key="1">
    <source>
        <dbReference type="EMBL" id="ANV97515.1"/>
    </source>
</evidence>
<dbReference type="OrthoDB" id="5325256at2"/>
<dbReference type="Proteomes" id="UP000092884">
    <property type="component" value="Chromosome"/>
</dbReference>
<dbReference type="STRING" id="222136.BBW65_01240"/>
<organism evidence="1 2">
    <name type="scientific">Helicobacter enhydrae</name>
    <dbReference type="NCBI Taxonomy" id="222136"/>
    <lineage>
        <taxon>Bacteria</taxon>
        <taxon>Pseudomonadati</taxon>
        <taxon>Campylobacterota</taxon>
        <taxon>Epsilonproteobacteria</taxon>
        <taxon>Campylobacterales</taxon>
        <taxon>Helicobacteraceae</taxon>
        <taxon>Helicobacter</taxon>
    </lineage>
</organism>
<sequence>MKPLKPLIITSLLAQLVWADVYTQSILQSRVHQVNFERKMQRVHFEQMRFWSLDGQRAWGLANLAYKHTFIGAKDDYFGLIPLIGFDGTFALEDSTLVVGFDVSGHYRTIQTTSDNANSKGYGLGGAVMWKTPQDYTLGVSVKWVQSFWSPHNIFNHYGIWLLDIENHKRFWFDEGVFIDLSEDVGVGFLWDSEVSFHYGKSLIKHAMDPYIPINLGATLGVGRVIDERHEIKVTLRTEMTYRIGGALYINYQNQINQERLSQTSFDLFGGFIYNFAVTKDSNLYTYAELDAFNFAGYLGVGIRMSWGEVPDLKMKYPKLQLKKLPNTDLK</sequence>
<protein>
    <submittedName>
        <fullName evidence="1">Uncharacterized protein</fullName>
    </submittedName>
</protein>
<dbReference type="AlphaFoldDB" id="A0A1B1U490"/>
<keyword evidence="2" id="KW-1185">Reference proteome</keyword>
<dbReference type="KEGG" id="het:BBW65_01240"/>
<name>A0A1B1U490_9HELI</name>